<dbReference type="OrthoDB" id="9792093at2"/>
<dbReference type="InterPro" id="IPR010982">
    <property type="entry name" value="Lambda_DNA-bd_dom_sf"/>
</dbReference>
<dbReference type="SUPFAM" id="SSF47413">
    <property type="entry name" value="lambda repressor-like DNA-binding domains"/>
    <property type="match status" value="1"/>
</dbReference>
<protein>
    <submittedName>
        <fullName evidence="3">Phage-related protein</fullName>
    </submittedName>
</protein>
<keyword evidence="4" id="KW-1185">Reference proteome</keyword>
<dbReference type="CDD" id="cd00093">
    <property type="entry name" value="HTH_XRE"/>
    <property type="match status" value="1"/>
</dbReference>
<sequence length="194" mass="22348">MPAKEFLDGLDKQLEARMYQNILLLESYGPALREPESKKLQDKIFELRARVGTNSARVLYFFYYGGKAVLTNGFMKETQKTPVKELEKAKKYRDDYKSRGQEQMSNKFRDILNEKLKDPEFRKEFEALDPEFSVIRAIIEARKEKGLTQKELSQLTGIAQADISRIENGNGNPSLKTLLKLAEGFGKRLQISFV</sequence>
<dbReference type="Proteomes" id="UP000243374">
    <property type="component" value="Unassembled WGS sequence"/>
</dbReference>
<evidence type="ECO:0000259" key="2">
    <source>
        <dbReference type="PROSITE" id="PS50943"/>
    </source>
</evidence>
<dbReference type="GO" id="GO:0003677">
    <property type="term" value="F:DNA binding"/>
    <property type="evidence" value="ECO:0007669"/>
    <property type="project" value="UniProtKB-KW"/>
</dbReference>
<organism evidence="3 4">
    <name type="scientific">Succinivibrio dextrinosolvens</name>
    <dbReference type="NCBI Taxonomy" id="83771"/>
    <lineage>
        <taxon>Bacteria</taxon>
        <taxon>Pseudomonadati</taxon>
        <taxon>Pseudomonadota</taxon>
        <taxon>Gammaproteobacteria</taxon>
        <taxon>Aeromonadales</taxon>
        <taxon>Succinivibrionaceae</taxon>
        <taxon>Succinivibrio</taxon>
    </lineage>
</organism>
<gene>
    <name evidence="3" type="ORF">SAMN04487865_11321</name>
</gene>
<dbReference type="EMBL" id="FOSF01000132">
    <property type="protein sequence ID" value="SFK59695.1"/>
    <property type="molecule type" value="Genomic_DNA"/>
</dbReference>
<dbReference type="AlphaFoldDB" id="A0A662ZF75"/>
<name>A0A662ZF75_9GAMM</name>
<evidence type="ECO:0000313" key="3">
    <source>
        <dbReference type="EMBL" id="SFK59695.1"/>
    </source>
</evidence>
<feature type="domain" description="HTH cro/C1-type" evidence="2">
    <location>
        <begin position="138"/>
        <end position="192"/>
    </location>
</feature>
<reference evidence="3 4" key="1">
    <citation type="submission" date="2016-10" db="EMBL/GenBank/DDBJ databases">
        <authorList>
            <person name="Varghese N."/>
            <person name="Submissions S."/>
        </authorList>
    </citation>
    <scope>NUCLEOTIDE SEQUENCE [LARGE SCALE GENOMIC DNA]</scope>
    <source>
        <strain evidence="3 4">22B</strain>
    </source>
</reference>
<dbReference type="InterPro" id="IPR009241">
    <property type="entry name" value="HigB-like"/>
</dbReference>
<dbReference type="PROSITE" id="PS50943">
    <property type="entry name" value="HTH_CROC1"/>
    <property type="match status" value="1"/>
</dbReference>
<keyword evidence="1" id="KW-0238">DNA-binding</keyword>
<dbReference type="RefSeq" id="WP_083397080.1">
    <property type="nucleotide sequence ID" value="NZ_CP047056.1"/>
</dbReference>
<dbReference type="PANTHER" id="PTHR46558">
    <property type="entry name" value="TRACRIPTIONAL REGULATORY PROTEIN-RELATED-RELATED"/>
    <property type="match status" value="1"/>
</dbReference>
<dbReference type="Pfam" id="PF01381">
    <property type="entry name" value="HTH_3"/>
    <property type="match status" value="1"/>
</dbReference>
<evidence type="ECO:0000313" key="4">
    <source>
        <dbReference type="Proteomes" id="UP000243374"/>
    </source>
</evidence>
<dbReference type="SMART" id="SM00530">
    <property type="entry name" value="HTH_XRE"/>
    <property type="match status" value="1"/>
</dbReference>
<dbReference type="Gene3D" id="1.10.260.40">
    <property type="entry name" value="lambda repressor-like DNA-binding domains"/>
    <property type="match status" value="1"/>
</dbReference>
<dbReference type="Pfam" id="PF05973">
    <property type="entry name" value="Gp49"/>
    <property type="match status" value="1"/>
</dbReference>
<evidence type="ECO:0000256" key="1">
    <source>
        <dbReference type="ARBA" id="ARBA00023125"/>
    </source>
</evidence>
<dbReference type="InterPro" id="IPR001387">
    <property type="entry name" value="Cro/C1-type_HTH"/>
</dbReference>
<dbReference type="PANTHER" id="PTHR46558:SF11">
    <property type="entry name" value="HTH-TYPE TRANSCRIPTIONAL REGULATOR XRE"/>
    <property type="match status" value="1"/>
</dbReference>
<proteinExistence type="predicted"/>
<accession>A0A662ZF75</accession>